<evidence type="ECO:0000313" key="1">
    <source>
        <dbReference type="EMBL" id="EDY97362.1"/>
    </source>
</evidence>
<evidence type="ECO:0000313" key="2">
    <source>
        <dbReference type="Proteomes" id="UP000003452"/>
    </source>
</evidence>
<reference evidence="1 2" key="1">
    <citation type="submission" date="2008-08" db="EMBL/GenBank/DDBJ databases">
        <title>Draft genome sequence of Bacteroides plebeius (DSM 17135).</title>
        <authorList>
            <person name="Sudarsanam P."/>
            <person name="Ley R."/>
            <person name="Guruge J."/>
            <person name="Turnbaugh P.J."/>
            <person name="Mahowald M."/>
            <person name="Liep D."/>
            <person name="Gordon J."/>
        </authorList>
    </citation>
    <scope>NUCLEOTIDE SEQUENCE [LARGE SCALE GENOMIC DNA]</scope>
    <source>
        <strain evidence="2">DSM 17135 / JCM 12973 / M2</strain>
    </source>
</reference>
<protein>
    <submittedName>
        <fullName evidence="1">Uncharacterized protein</fullName>
    </submittedName>
</protein>
<dbReference type="AlphaFoldDB" id="B5CTS4"/>
<dbReference type="Proteomes" id="UP000003452">
    <property type="component" value="Unassembled WGS sequence"/>
</dbReference>
<accession>B5CTS4</accession>
<dbReference type="EMBL" id="ABQC02000002">
    <property type="protein sequence ID" value="EDY97362.1"/>
    <property type="molecule type" value="Genomic_DNA"/>
</dbReference>
<name>B5CTS4_PHOPM</name>
<reference evidence="1 2" key="2">
    <citation type="submission" date="2008-08" db="EMBL/GenBank/DDBJ databases">
        <authorList>
            <person name="Fulton L."/>
            <person name="Clifton S."/>
            <person name="Fulton B."/>
            <person name="Xu J."/>
            <person name="Minx P."/>
            <person name="Pepin K.H."/>
            <person name="Johnson M."/>
            <person name="Thiruvilangam P."/>
            <person name="Bhonagiri V."/>
            <person name="Nash W.E."/>
            <person name="Mardis E.R."/>
            <person name="Wilson R.K."/>
        </authorList>
    </citation>
    <scope>NUCLEOTIDE SEQUENCE [LARGE SCALE GENOMIC DNA]</scope>
    <source>
        <strain evidence="2">DSM 17135 / JCM 12973 / M2</strain>
    </source>
</reference>
<gene>
    <name evidence="1" type="ORF">BACPLE_00152</name>
</gene>
<proteinExistence type="predicted"/>
<sequence length="75" mass="8385">MSGVRGTRTVPCPPEHERVETEHIVKPVPSYGELFPEVFTAECVEFPTARFGKTFLLADVQAVQYNAGREYVSLV</sequence>
<dbReference type="HOGENOM" id="CLU_2663486_0_0_10"/>
<comment type="caution">
    <text evidence="1">The sequence shown here is derived from an EMBL/GenBank/DDBJ whole genome shotgun (WGS) entry which is preliminary data.</text>
</comment>
<organism evidence="1 2">
    <name type="scientific">Phocaeicola plebeius (strain DSM 17135 / JCM 12973 / CCUG 54634 / M2)</name>
    <name type="common">Bacteroides plebeius</name>
    <dbReference type="NCBI Taxonomy" id="484018"/>
    <lineage>
        <taxon>Bacteria</taxon>
        <taxon>Pseudomonadati</taxon>
        <taxon>Bacteroidota</taxon>
        <taxon>Bacteroidia</taxon>
        <taxon>Bacteroidales</taxon>
        <taxon>Bacteroidaceae</taxon>
        <taxon>Phocaeicola</taxon>
    </lineage>
</organism>